<keyword evidence="3" id="KW-1185">Reference proteome</keyword>
<dbReference type="RefSeq" id="WP_211849970.1">
    <property type="nucleotide sequence ID" value="NZ_JAAEDL010000059.1"/>
</dbReference>
<accession>A0A9X9XKC7</accession>
<sequence length="668" mass="70904">MRAWLARSGAALLAEDPAVTAGLLAGAQAARGYAGTPEQQAAWQDAITALREALRMAGGAGWTVALEYDLLRLEKRADAVVLTDRAILVLEFKQQDRSPAALAEAEDYALDLRDFHAGSRAHPILPVLVTGGASGFTPLPQLPLLWHGVVPPVACGPDGLASLFDWMQAVVPVGAPLDGAAWLAAPYRPVPGIVEAATMLFARHGVAEIAEARADAANLRETSEAIARAVAQARRDHAKRVVFVTGIPGAGKTLCGLNTVFGAARQEGAAFLTGNAPLVAVLREALARDAALRRGTAKAQAMREVKAAIQNVHRFLEDCALDPARIPPERLIVFDEAQRAWDEAKARRGTQNRPGRLTMGEPAHTLEIMSRHPGWAVIVALIGNGQEINTGEAGLAEWGRVIAADPRWGAVATERVLSGADPLQRLASACPAWLTIDPALDLTVPLRALRDSAVAAWVEAVLANDPAGAAAIAAASADFPVFVTRSLDAMRDAMRGFARGQRRAGLLRSSGAKRLRAEGLAAEVPAEDVPDWFLNRWPDVRASDALESAATEYACQGLELDVAGLAWGGDLVRDNAGWAARRFAGTRWQAERREAHYVLNTYRVLLTRARGETVIWVPHGSAAGHPFHDATRDAAGMDAIARYLDACGARALGQAPPGTPRADAATLL</sequence>
<dbReference type="InterPro" id="IPR027417">
    <property type="entry name" value="P-loop_NTPase"/>
</dbReference>
<evidence type="ECO:0000259" key="1">
    <source>
        <dbReference type="Pfam" id="PF09848"/>
    </source>
</evidence>
<comment type="caution">
    <text evidence="2">The sequence shown here is derived from an EMBL/GenBank/DDBJ whole genome shotgun (WGS) entry which is preliminary data.</text>
</comment>
<reference evidence="2" key="2">
    <citation type="journal article" date="2021" name="Syst. Appl. Microbiol.">
        <title>Roseomonas hellenica sp. nov., isolated from roots of wild-growing Alkanna tinctoria.</title>
        <authorList>
            <person name="Rat A."/>
            <person name="Naranjo H.D."/>
            <person name="Lebbe L."/>
            <person name="Cnockaert M."/>
            <person name="Krigas N."/>
            <person name="Grigoriadou K."/>
            <person name="Maloupa E."/>
            <person name="Willems A."/>
        </authorList>
    </citation>
    <scope>NUCLEOTIDE SEQUENCE</scope>
    <source>
        <strain evidence="2">LMG 31228</strain>
    </source>
</reference>
<dbReference type="InterPro" id="IPR018647">
    <property type="entry name" value="SLFN_3-like_DNA/RNA_helicase"/>
</dbReference>
<organism evidence="2 3">
    <name type="scientific">Neoroseomonas eburnea</name>
    <dbReference type="NCBI Taxonomy" id="1346889"/>
    <lineage>
        <taxon>Bacteria</taxon>
        <taxon>Pseudomonadati</taxon>
        <taxon>Pseudomonadota</taxon>
        <taxon>Alphaproteobacteria</taxon>
        <taxon>Acetobacterales</taxon>
        <taxon>Acetobacteraceae</taxon>
        <taxon>Neoroseomonas</taxon>
    </lineage>
</organism>
<dbReference type="EMBL" id="JAAEDL010000059">
    <property type="protein sequence ID" value="MBR0684163.1"/>
    <property type="molecule type" value="Genomic_DNA"/>
</dbReference>
<reference evidence="2" key="1">
    <citation type="submission" date="2020-01" db="EMBL/GenBank/DDBJ databases">
        <authorList>
            <person name="Rat A."/>
        </authorList>
    </citation>
    <scope>NUCLEOTIDE SEQUENCE</scope>
    <source>
        <strain evidence="2">LMG 31228</strain>
    </source>
</reference>
<dbReference type="Pfam" id="PF09848">
    <property type="entry name" value="SLFN-g3_helicase"/>
    <property type="match status" value="1"/>
</dbReference>
<protein>
    <submittedName>
        <fullName evidence="2">DUF2075 domain-containing protein</fullName>
    </submittedName>
</protein>
<dbReference type="SUPFAM" id="SSF52540">
    <property type="entry name" value="P-loop containing nucleoside triphosphate hydrolases"/>
    <property type="match status" value="1"/>
</dbReference>
<evidence type="ECO:0000313" key="3">
    <source>
        <dbReference type="Proteomes" id="UP001138709"/>
    </source>
</evidence>
<gene>
    <name evidence="2" type="ORF">GXW74_27105</name>
</gene>
<evidence type="ECO:0000313" key="2">
    <source>
        <dbReference type="EMBL" id="MBR0684163.1"/>
    </source>
</evidence>
<dbReference type="AlphaFoldDB" id="A0A9X9XKC7"/>
<name>A0A9X9XKC7_9PROT</name>
<dbReference type="Proteomes" id="UP001138709">
    <property type="component" value="Unassembled WGS sequence"/>
</dbReference>
<feature type="domain" description="Schlafen group 3-like DNA/RNA helicase" evidence="1">
    <location>
        <begin position="239"/>
        <end position="618"/>
    </location>
</feature>
<proteinExistence type="predicted"/>